<dbReference type="PANTHER" id="PTHR24269">
    <property type="entry name" value="KREMEN PROTEIN"/>
    <property type="match status" value="1"/>
</dbReference>
<dbReference type="SMART" id="SM00321">
    <property type="entry name" value="WSC"/>
    <property type="match status" value="6"/>
</dbReference>
<dbReference type="Pfam" id="PF01822">
    <property type="entry name" value="WSC"/>
    <property type="match status" value="6"/>
</dbReference>
<organism evidence="9 10">
    <name type="scientific">Sphaerosporella brunnea</name>
    <dbReference type="NCBI Taxonomy" id="1250544"/>
    <lineage>
        <taxon>Eukaryota</taxon>
        <taxon>Fungi</taxon>
        <taxon>Dikarya</taxon>
        <taxon>Ascomycota</taxon>
        <taxon>Pezizomycotina</taxon>
        <taxon>Pezizomycetes</taxon>
        <taxon>Pezizales</taxon>
        <taxon>Pyronemataceae</taxon>
        <taxon>Sphaerosporella</taxon>
    </lineage>
</organism>
<evidence type="ECO:0000256" key="6">
    <source>
        <dbReference type="ARBA" id="ARBA00023180"/>
    </source>
</evidence>
<feature type="compositionally biased region" description="Low complexity" evidence="7">
    <location>
        <begin position="1341"/>
        <end position="1364"/>
    </location>
</feature>
<keyword evidence="3" id="KW-0732">Signal</keyword>
<comment type="caution">
    <text evidence="9">The sequence shown here is derived from an EMBL/GenBank/DDBJ whole genome shotgun (WGS) entry which is preliminary data.</text>
</comment>
<evidence type="ECO:0000313" key="9">
    <source>
        <dbReference type="EMBL" id="KAA8911663.1"/>
    </source>
</evidence>
<evidence type="ECO:0000256" key="2">
    <source>
        <dbReference type="ARBA" id="ARBA00022692"/>
    </source>
</evidence>
<reference evidence="9 10" key="1">
    <citation type="submission" date="2019-09" db="EMBL/GenBank/DDBJ databases">
        <title>Draft genome of the ectomycorrhizal ascomycete Sphaerosporella brunnea.</title>
        <authorList>
            <consortium name="DOE Joint Genome Institute"/>
            <person name="Benucci G.M."/>
            <person name="Marozzi G."/>
            <person name="Antonielli L."/>
            <person name="Sanchez S."/>
            <person name="Marco P."/>
            <person name="Wang X."/>
            <person name="Falini L.B."/>
            <person name="Barry K."/>
            <person name="Haridas S."/>
            <person name="Lipzen A."/>
            <person name="Labutti K."/>
            <person name="Grigoriev I.V."/>
            <person name="Murat C."/>
            <person name="Martin F."/>
            <person name="Albertini E."/>
            <person name="Donnini D."/>
            <person name="Bonito G."/>
        </authorList>
    </citation>
    <scope>NUCLEOTIDE SEQUENCE [LARGE SCALE GENOMIC DNA]</scope>
    <source>
        <strain evidence="9 10">Sb_GMNB300</strain>
    </source>
</reference>
<evidence type="ECO:0000256" key="5">
    <source>
        <dbReference type="ARBA" id="ARBA00023136"/>
    </source>
</evidence>
<feature type="domain" description="WSC" evidence="8">
    <location>
        <begin position="996"/>
        <end position="1088"/>
    </location>
</feature>
<protein>
    <submittedName>
        <fullName evidence="9">WSC domain-containing protein</fullName>
    </submittedName>
</protein>
<evidence type="ECO:0000259" key="8">
    <source>
        <dbReference type="PROSITE" id="PS51212"/>
    </source>
</evidence>
<gene>
    <name evidence="9" type="ORF">FN846DRAFT_1026961</name>
</gene>
<keyword evidence="2" id="KW-0812">Transmembrane</keyword>
<sequence length="1706" mass="179382">MPNHNMDPNVVNSANFGMIWRTKGMGHYNGFTEQFYAQPLIYTPPGDKQFVYAISQQNYAYRFDAVTGELLNYRQLMIPFLVADLNGCNDISDCIGSTATGVIDPNRNTWFFTTKTYVDQTRNDPQGLLAGRYWIHALDVITLEDKPGFPVPLQGITADNAPWRMFEGGKHHQRPALIQVGDWVYAGFASHCVQYNFTGWIIGWHAGTGELVTKFAMEGGQETNGIGGGIWMSGGGIASDNPGRLFFATGNGYASQLHDDPVPGRQPPTALEEAIVNMAIADNGSLTPVDFFMPWEKQDLDGMDKDLGSSGFILLEPDVFSTPKVSRIGCVTGKTGKLYFANLDDLGGYQMGPNRKDAVLQVTQLKNAVFASAGTYPFEGGYVYVTPVGNPTIAFKFGQTDAGDPVFTEVGRTTESAAGRQGVGHSTITTMNGQPGTGILWIVDVEGVTLRAYDTVPVNGILPTLALLNSDSQSKFSRPSFGNGKVYVTSSTGYISAFGSPVNIPLNCSSPVDVGTINLGNSSSTTITCVALTQVQVDSIDLDSTTNFGVKNLPTFPLVLALGGSFTFTATFLPKSVGPLSTNFNVRTTNIGAAKFSTNTPIVVRGKAVSQNPVLILQPNVLSFGEVVTGSFPPSLSFSIENGGLSPLQIKSMKWSFTSATGPFIAPNATNNVGPYSFSGLPNAFNGTVPPNGEKLVTVTFNPTSDGYWPLYLAITTNGGSTAVGFFGKSGGPPKALLEWQLSNGTWIEYTPNATFGFDGGAMRGQAQYRKLRLSNIGGTTLTTTISKPPVSGPLAAVNPLGSIAEGSQVPAGGYQEATLVCSPPKGQVNMDDEILTAVWTLNNNDVTFGKHVLQFSCTAKAPQLGALDENGKAYFRYIGCYRDSDPIRRMDTLLYSSPLNTNEMCIEGCDARTENFIFAASEYESECWCGKKLPPNKVADSQCKYLCSGDYNQYCGGDGTLMSLFYDRRLWKPSNATNPTSTTSAPTTGPTAIPNYQYMGCASEGTKGRALTDGFLYSVDMTPQTCQSYCTGLGLLLSGVEYSMECYCGNTLSNGATYGSPNCNMVCGGDGNQICGGPSALSVFKHTPGGPGNSTISITSSTTTTVSSSKVSSSATPTPTSTDFEYLGCAFEGVGGRALTGGFLFSETMTPEVCQIYCRSLLLTLAGVEYSKECYCGTSLSNGATLGSPNCNMPCGGDASRICGGPNALSLYRYAPAGGNSTKSATTAPPSTMLPSSTISSAAPTATDWTYRGCLYEGTGGRALTDGFLYSDTMTPQVCQSYCKGLGLKLSGVEYSKECYCGASLKNGATLGSPNCNMACGGDASQICGGPNALSHYEYTPPSSSLAQSTSSSPSLSVAPPSSAGGNPTISSSTTSSTDWSYLGCLHEGTGGRALTDGSLYSDAMTPKTCQDYCKGLGLKYSGVEYSKECYCGAALKNGATLGSPNCDMACGGDSNQICGGPNALSFYQYTPSGSNSTSASASVTSSAASLTTPASGTSSIMASSIVASSTGSSNSTPAMPTLLPYKYIGCAKEPSAGRALILTSMSSPALTPASCQTYCSDYNLPLSGMEYSTECMPCGGDNTMLCGGPGALSVYNWTSWKPEPQLNGWADLGCWKEGVGERALQGASTVISNMTMGTCVGFCEEAGWTVAGMEYGNECYCGKELVDSSVKMDDGDCRMLCGGGGGVCGGDSRLSVYRKKEQAT</sequence>
<dbReference type="PANTHER" id="PTHR24269:SF16">
    <property type="entry name" value="PROTEIN SLG1"/>
    <property type="match status" value="1"/>
</dbReference>
<dbReference type="GO" id="GO:0005886">
    <property type="term" value="C:plasma membrane"/>
    <property type="evidence" value="ECO:0007669"/>
    <property type="project" value="TreeGrafter"/>
</dbReference>
<evidence type="ECO:0000256" key="7">
    <source>
        <dbReference type="SAM" id="MobiDB-lite"/>
    </source>
</evidence>
<feature type="region of interest" description="Disordered" evidence="7">
    <location>
        <begin position="1341"/>
        <end position="1379"/>
    </location>
</feature>
<keyword evidence="4" id="KW-1133">Transmembrane helix</keyword>
<name>A0A5J5F522_9PEZI</name>
<evidence type="ECO:0000256" key="3">
    <source>
        <dbReference type="ARBA" id="ARBA00022729"/>
    </source>
</evidence>
<dbReference type="InterPro" id="IPR002889">
    <property type="entry name" value="WSC_carb-bd"/>
</dbReference>
<feature type="domain" description="WSC" evidence="8">
    <location>
        <begin position="875"/>
        <end position="968"/>
    </location>
</feature>
<dbReference type="Gene3D" id="2.60.40.10">
    <property type="entry name" value="Immunoglobulins"/>
    <property type="match status" value="1"/>
</dbReference>
<feature type="domain" description="WSC" evidence="8">
    <location>
        <begin position="1610"/>
        <end position="1702"/>
    </location>
</feature>
<evidence type="ECO:0000256" key="4">
    <source>
        <dbReference type="ARBA" id="ARBA00022989"/>
    </source>
</evidence>
<proteinExistence type="predicted"/>
<feature type="domain" description="WSC" evidence="8">
    <location>
        <begin position="1124"/>
        <end position="1216"/>
    </location>
</feature>
<keyword evidence="10" id="KW-1185">Reference proteome</keyword>
<dbReference type="InterPro" id="IPR013783">
    <property type="entry name" value="Ig-like_fold"/>
</dbReference>
<dbReference type="InParanoid" id="A0A5J5F522"/>
<dbReference type="InterPro" id="IPR051836">
    <property type="entry name" value="Kremen_rcpt"/>
</dbReference>
<evidence type="ECO:0000256" key="1">
    <source>
        <dbReference type="ARBA" id="ARBA00004167"/>
    </source>
</evidence>
<comment type="subcellular location">
    <subcellularLocation>
        <location evidence="1">Membrane</location>
        <topology evidence="1">Single-pass membrane protein</topology>
    </subcellularLocation>
</comment>
<dbReference type="Proteomes" id="UP000326924">
    <property type="component" value="Unassembled WGS sequence"/>
</dbReference>
<accession>A0A5J5F522</accession>
<dbReference type="PROSITE" id="PS51212">
    <property type="entry name" value="WSC"/>
    <property type="match status" value="6"/>
</dbReference>
<keyword evidence="5" id="KW-0472">Membrane</keyword>
<feature type="domain" description="WSC" evidence="8">
    <location>
        <begin position="1249"/>
        <end position="1341"/>
    </location>
</feature>
<dbReference type="OrthoDB" id="5985073at2759"/>
<feature type="domain" description="WSC" evidence="8">
    <location>
        <begin position="1380"/>
        <end position="1472"/>
    </location>
</feature>
<keyword evidence="6" id="KW-0325">Glycoprotein</keyword>
<dbReference type="EMBL" id="VXIS01000033">
    <property type="protein sequence ID" value="KAA8911663.1"/>
    <property type="molecule type" value="Genomic_DNA"/>
</dbReference>
<evidence type="ECO:0000313" key="10">
    <source>
        <dbReference type="Proteomes" id="UP000326924"/>
    </source>
</evidence>